<dbReference type="RefSeq" id="WP_073162412.1">
    <property type="nucleotide sequence ID" value="NZ_FQUW01000004.1"/>
</dbReference>
<evidence type="ECO:0000256" key="1">
    <source>
        <dbReference type="ARBA" id="ARBA00023239"/>
    </source>
</evidence>
<proteinExistence type="predicted"/>
<evidence type="ECO:0000313" key="3">
    <source>
        <dbReference type="EMBL" id="SHE31736.1"/>
    </source>
</evidence>
<dbReference type="CDD" id="cd11613">
    <property type="entry name" value="SAF_AH_GD"/>
    <property type="match status" value="1"/>
</dbReference>
<evidence type="ECO:0000259" key="2">
    <source>
        <dbReference type="SMART" id="SM00858"/>
    </source>
</evidence>
<dbReference type="Pfam" id="PF08666">
    <property type="entry name" value="SAF"/>
    <property type="match status" value="1"/>
</dbReference>
<sequence length="93" mass="10078">MAVKFFVHHEKDTVGVAVADIKAGETVTGWVMDNDNEVTVTALNDIPLGHKIALCDIAAGDTVIKYGESIGKSTQAIKKGEHVHIHNLKTARW</sequence>
<evidence type="ECO:0000313" key="4">
    <source>
        <dbReference type="Proteomes" id="UP000184196"/>
    </source>
</evidence>
<dbReference type="EMBL" id="FQUW01000004">
    <property type="protein sequence ID" value="SHE31736.1"/>
    <property type="molecule type" value="Genomic_DNA"/>
</dbReference>
<name>A0A1M4SHS0_9FIRM</name>
<organism evidence="3 4">
    <name type="scientific">Desulfofundulus australicus DSM 11792</name>
    <dbReference type="NCBI Taxonomy" id="1121425"/>
    <lineage>
        <taxon>Bacteria</taxon>
        <taxon>Bacillati</taxon>
        <taxon>Bacillota</taxon>
        <taxon>Clostridia</taxon>
        <taxon>Eubacteriales</taxon>
        <taxon>Peptococcaceae</taxon>
        <taxon>Desulfofundulus</taxon>
    </lineage>
</organism>
<dbReference type="PANTHER" id="PTHR30536">
    <property type="entry name" value="ALTRONATE/GALACTARATE DEHYDRATASE"/>
    <property type="match status" value="1"/>
</dbReference>
<keyword evidence="4" id="KW-1185">Reference proteome</keyword>
<keyword evidence="1 3" id="KW-0456">Lyase</keyword>
<feature type="domain" description="SAF" evidence="2">
    <location>
        <begin position="12"/>
        <end position="89"/>
    </location>
</feature>
<dbReference type="SMART" id="SM00858">
    <property type="entry name" value="SAF"/>
    <property type="match status" value="1"/>
</dbReference>
<dbReference type="PANTHER" id="PTHR30536:SF5">
    <property type="entry name" value="ALTRONATE DEHYDRATASE"/>
    <property type="match status" value="1"/>
</dbReference>
<dbReference type="GO" id="GO:0019698">
    <property type="term" value="P:D-galacturonate catabolic process"/>
    <property type="evidence" value="ECO:0007669"/>
    <property type="project" value="TreeGrafter"/>
</dbReference>
<dbReference type="OrthoDB" id="9804574at2"/>
<dbReference type="InterPro" id="IPR052172">
    <property type="entry name" value="UxaA_altronate/galactarate_dh"/>
</dbReference>
<dbReference type="FunFam" id="2.30.130.110:FF:000003">
    <property type="entry name" value="D-galactarate dehydratase"/>
    <property type="match status" value="1"/>
</dbReference>
<accession>A0A1M4SHS0</accession>
<protein>
    <submittedName>
        <fullName evidence="3">(2R)-sulfolactate sulfo-lyase subunit alpha</fullName>
    </submittedName>
</protein>
<dbReference type="InterPro" id="IPR013974">
    <property type="entry name" value="SAF"/>
</dbReference>
<dbReference type="GO" id="GO:0016829">
    <property type="term" value="F:lyase activity"/>
    <property type="evidence" value="ECO:0007669"/>
    <property type="project" value="UniProtKB-KW"/>
</dbReference>
<dbReference type="AlphaFoldDB" id="A0A1M4SHS0"/>
<dbReference type="InterPro" id="IPR044144">
    <property type="entry name" value="SAF_UxaA/GarD"/>
</dbReference>
<reference evidence="4" key="1">
    <citation type="submission" date="2016-11" db="EMBL/GenBank/DDBJ databases">
        <authorList>
            <person name="Varghese N."/>
            <person name="Submissions S."/>
        </authorList>
    </citation>
    <scope>NUCLEOTIDE SEQUENCE [LARGE SCALE GENOMIC DNA]</scope>
    <source>
        <strain evidence="4">DSM 11792</strain>
    </source>
</reference>
<dbReference type="Gene3D" id="2.30.130.110">
    <property type="match status" value="1"/>
</dbReference>
<gene>
    <name evidence="3" type="ORF">SAMN02745218_00128</name>
</gene>
<dbReference type="Proteomes" id="UP000184196">
    <property type="component" value="Unassembled WGS sequence"/>
</dbReference>